<dbReference type="EMBL" id="VSRR010148773">
    <property type="protein sequence ID" value="MPD05981.1"/>
    <property type="molecule type" value="Genomic_DNA"/>
</dbReference>
<dbReference type="AlphaFoldDB" id="A0A5B7KAM2"/>
<name>A0A5B7KAM2_PORTR</name>
<proteinExistence type="predicted"/>
<gene>
    <name evidence="1" type="ORF">E2C01_101756</name>
</gene>
<reference evidence="1 2" key="1">
    <citation type="submission" date="2019-05" db="EMBL/GenBank/DDBJ databases">
        <title>Another draft genome of Portunus trituberculatus and its Hox gene families provides insights of decapod evolution.</title>
        <authorList>
            <person name="Jeong J.-H."/>
            <person name="Song I."/>
            <person name="Kim S."/>
            <person name="Choi T."/>
            <person name="Kim D."/>
            <person name="Ryu S."/>
            <person name="Kim W."/>
        </authorList>
    </citation>
    <scope>NUCLEOTIDE SEQUENCE [LARGE SCALE GENOMIC DNA]</scope>
    <source>
        <tissue evidence="1">Muscle</tissue>
    </source>
</reference>
<protein>
    <submittedName>
        <fullName evidence="1">Uncharacterized protein</fullName>
    </submittedName>
</protein>
<evidence type="ECO:0000313" key="1">
    <source>
        <dbReference type="EMBL" id="MPD05981.1"/>
    </source>
</evidence>
<sequence>MATFLFVPVEGAGSLAAECSLCTVRCPPTSPSLPLSWLVKSVPAITLVLPRLVRV</sequence>
<accession>A0A5B7KAM2</accession>
<dbReference type="Proteomes" id="UP000324222">
    <property type="component" value="Unassembled WGS sequence"/>
</dbReference>
<keyword evidence="2" id="KW-1185">Reference proteome</keyword>
<comment type="caution">
    <text evidence="1">The sequence shown here is derived from an EMBL/GenBank/DDBJ whole genome shotgun (WGS) entry which is preliminary data.</text>
</comment>
<organism evidence="1 2">
    <name type="scientific">Portunus trituberculatus</name>
    <name type="common">Swimming crab</name>
    <name type="synonym">Neptunus trituberculatus</name>
    <dbReference type="NCBI Taxonomy" id="210409"/>
    <lineage>
        <taxon>Eukaryota</taxon>
        <taxon>Metazoa</taxon>
        <taxon>Ecdysozoa</taxon>
        <taxon>Arthropoda</taxon>
        <taxon>Crustacea</taxon>
        <taxon>Multicrustacea</taxon>
        <taxon>Malacostraca</taxon>
        <taxon>Eumalacostraca</taxon>
        <taxon>Eucarida</taxon>
        <taxon>Decapoda</taxon>
        <taxon>Pleocyemata</taxon>
        <taxon>Brachyura</taxon>
        <taxon>Eubrachyura</taxon>
        <taxon>Portunoidea</taxon>
        <taxon>Portunidae</taxon>
        <taxon>Portuninae</taxon>
        <taxon>Portunus</taxon>
    </lineage>
</organism>
<evidence type="ECO:0000313" key="2">
    <source>
        <dbReference type="Proteomes" id="UP000324222"/>
    </source>
</evidence>